<evidence type="ECO:0000313" key="12">
    <source>
        <dbReference type="EMBL" id="SFL17206.1"/>
    </source>
</evidence>
<dbReference type="SUPFAM" id="SSF141523">
    <property type="entry name" value="L,D-transpeptidase catalytic domain-like"/>
    <property type="match status" value="1"/>
</dbReference>
<dbReference type="PANTHER" id="PTHR30582">
    <property type="entry name" value="L,D-TRANSPEPTIDASE"/>
    <property type="match status" value="1"/>
</dbReference>
<dbReference type="GO" id="GO:0018104">
    <property type="term" value="P:peptidoglycan-protein cross-linking"/>
    <property type="evidence" value="ECO:0007669"/>
    <property type="project" value="TreeGrafter"/>
</dbReference>
<dbReference type="Gene3D" id="2.40.440.10">
    <property type="entry name" value="L,D-transpeptidase catalytic domain-like"/>
    <property type="match status" value="1"/>
</dbReference>
<dbReference type="FunFam" id="2.40.440.10:FF:000002">
    <property type="entry name" value="L,D-transpeptidase ErfK/SrfK"/>
    <property type="match status" value="1"/>
</dbReference>
<keyword evidence="10" id="KW-0472">Membrane</keyword>
<feature type="domain" description="L,D-TPase catalytic" evidence="11">
    <location>
        <begin position="123"/>
        <end position="256"/>
    </location>
</feature>
<evidence type="ECO:0000256" key="8">
    <source>
        <dbReference type="ARBA" id="ARBA00023316"/>
    </source>
</evidence>
<evidence type="ECO:0000256" key="9">
    <source>
        <dbReference type="PROSITE-ProRule" id="PRU01373"/>
    </source>
</evidence>
<evidence type="ECO:0000256" key="10">
    <source>
        <dbReference type="SAM" id="Phobius"/>
    </source>
</evidence>
<keyword evidence="12" id="KW-0449">Lipoprotein</keyword>
<dbReference type="GO" id="GO:0016757">
    <property type="term" value="F:glycosyltransferase activity"/>
    <property type="evidence" value="ECO:0007669"/>
    <property type="project" value="UniProtKB-KW"/>
</dbReference>
<dbReference type="InterPro" id="IPR038063">
    <property type="entry name" value="Transpep_catalytic_dom"/>
</dbReference>
<feature type="transmembrane region" description="Helical" evidence="10">
    <location>
        <begin position="52"/>
        <end position="69"/>
    </location>
</feature>
<dbReference type="GO" id="GO:0008360">
    <property type="term" value="P:regulation of cell shape"/>
    <property type="evidence" value="ECO:0007669"/>
    <property type="project" value="UniProtKB-UniRule"/>
</dbReference>
<reference evidence="13" key="1">
    <citation type="submission" date="2016-10" db="EMBL/GenBank/DDBJ databases">
        <authorList>
            <person name="Varghese N."/>
            <person name="Submissions S."/>
        </authorList>
    </citation>
    <scope>NUCLEOTIDE SEQUENCE [LARGE SCALE GENOMIC DNA]</scope>
    <source>
        <strain evidence="13">BL36</strain>
    </source>
</reference>
<dbReference type="CDD" id="cd16913">
    <property type="entry name" value="YkuD_like"/>
    <property type="match status" value="1"/>
</dbReference>
<dbReference type="InterPro" id="IPR050979">
    <property type="entry name" value="LD-transpeptidase"/>
</dbReference>
<dbReference type="GO" id="GO:0071972">
    <property type="term" value="F:peptidoglycan L,D-transpeptidase activity"/>
    <property type="evidence" value="ECO:0007669"/>
    <property type="project" value="TreeGrafter"/>
</dbReference>
<keyword evidence="10" id="KW-0812">Transmembrane</keyword>
<keyword evidence="3" id="KW-0328">Glycosyltransferase</keyword>
<feature type="active site" description="Proton donor/acceptor" evidence="9">
    <location>
        <position position="216"/>
    </location>
</feature>
<accession>A0A1I4FK49</accession>
<dbReference type="InterPro" id="IPR005490">
    <property type="entry name" value="LD_TPept_cat_dom"/>
</dbReference>
<dbReference type="Pfam" id="PF03734">
    <property type="entry name" value="YkuD"/>
    <property type="match status" value="1"/>
</dbReference>
<dbReference type="EMBL" id="FOTK01000001">
    <property type="protein sequence ID" value="SFL17206.1"/>
    <property type="molecule type" value="Genomic_DNA"/>
</dbReference>
<dbReference type="STRING" id="582667.SAMN05192568_1001340"/>
<evidence type="ECO:0000256" key="1">
    <source>
        <dbReference type="ARBA" id="ARBA00004752"/>
    </source>
</evidence>
<comment type="similarity">
    <text evidence="2">Belongs to the YkuD family.</text>
</comment>
<keyword evidence="4" id="KW-0808">Transferase</keyword>
<evidence type="ECO:0000256" key="5">
    <source>
        <dbReference type="ARBA" id="ARBA00022801"/>
    </source>
</evidence>
<comment type="pathway">
    <text evidence="1 9">Cell wall biogenesis; peptidoglycan biosynthesis.</text>
</comment>
<protein>
    <submittedName>
        <fullName evidence="12">Lipoprotein-anchoring transpeptidase ErfK/SrfK</fullName>
    </submittedName>
</protein>
<proteinExistence type="inferred from homology"/>
<dbReference type="Proteomes" id="UP000199048">
    <property type="component" value="Unassembled WGS sequence"/>
</dbReference>
<evidence type="ECO:0000313" key="13">
    <source>
        <dbReference type="Proteomes" id="UP000199048"/>
    </source>
</evidence>
<name>A0A1I4FK49_9HYPH</name>
<evidence type="ECO:0000256" key="6">
    <source>
        <dbReference type="ARBA" id="ARBA00022960"/>
    </source>
</evidence>
<keyword evidence="5" id="KW-0378">Hydrolase</keyword>
<dbReference type="PROSITE" id="PS52029">
    <property type="entry name" value="LD_TPASE"/>
    <property type="match status" value="1"/>
</dbReference>
<evidence type="ECO:0000256" key="7">
    <source>
        <dbReference type="ARBA" id="ARBA00022984"/>
    </source>
</evidence>
<dbReference type="PANTHER" id="PTHR30582:SF24">
    <property type="entry name" value="L,D-TRANSPEPTIDASE ERFK_SRFK-RELATED"/>
    <property type="match status" value="1"/>
</dbReference>
<evidence type="ECO:0000256" key="2">
    <source>
        <dbReference type="ARBA" id="ARBA00005992"/>
    </source>
</evidence>
<keyword evidence="10" id="KW-1133">Transmembrane helix</keyword>
<evidence type="ECO:0000256" key="4">
    <source>
        <dbReference type="ARBA" id="ARBA00022679"/>
    </source>
</evidence>
<gene>
    <name evidence="12" type="ORF">SAMN05192568_1001340</name>
</gene>
<keyword evidence="7 9" id="KW-0573">Peptidoglycan synthesis</keyword>
<keyword evidence="8 9" id="KW-0961">Cell wall biogenesis/degradation</keyword>
<organism evidence="12 13">
    <name type="scientific">Methylobacterium pseudosasicola</name>
    <dbReference type="NCBI Taxonomy" id="582667"/>
    <lineage>
        <taxon>Bacteria</taxon>
        <taxon>Pseudomonadati</taxon>
        <taxon>Pseudomonadota</taxon>
        <taxon>Alphaproteobacteria</taxon>
        <taxon>Hyphomicrobiales</taxon>
        <taxon>Methylobacteriaceae</taxon>
        <taxon>Methylobacterium</taxon>
    </lineage>
</organism>
<evidence type="ECO:0000256" key="3">
    <source>
        <dbReference type="ARBA" id="ARBA00022676"/>
    </source>
</evidence>
<evidence type="ECO:0000259" key="11">
    <source>
        <dbReference type="PROSITE" id="PS52029"/>
    </source>
</evidence>
<dbReference type="GO" id="GO:0071555">
    <property type="term" value="P:cell wall organization"/>
    <property type="evidence" value="ECO:0007669"/>
    <property type="project" value="UniProtKB-UniRule"/>
</dbReference>
<keyword evidence="13" id="KW-1185">Reference proteome</keyword>
<dbReference type="GO" id="GO:0005576">
    <property type="term" value="C:extracellular region"/>
    <property type="evidence" value="ECO:0007669"/>
    <property type="project" value="TreeGrafter"/>
</dbReference>
<feature type="active site" description="Nucleophile" evidence="9">
    <location>
        <position position="232"/>
    </location>
</feature>
<dbReference type="UniPathway" id="UPA00219"/>
<sequence>MAAAAGARAPLRRKSYIVTGVETVGMGSRTVSRMSGPMIATRPSAWSRIRRLLLSRILLAVVAIAPLAACQTRPSQLAQDDESAWYIGTKADKPYDIPLVDTARLDPKYRRQQVSYNGPEKPGTILVDIDQRQLLLVQADGTAMQYGVGVGKAGFSWKGEARVGRKGVWPDWSPTVTMVSLNPDLPRTRKGGVDNPLGARALYLYQGNRDILFRIHGTNEPWSIGEQMSSGCVRMLNEDIADLYERVPVGTRVLVKRNGKYRA</sequence>
<dbReference type="AlphaFoldDB" id="A0A1I4FK49"/>
<keyword evidence="6 9" id="KW-0133">Cell shape</keyword>